<name>A0A949K424_9FIRM</name>
<dbReference type="AlphaFoldDB" id="A0A949K424"/>
<gene>
    <name evidence="1" type="ORF">KTH89_00820</name>
</gene>
<dbReference type="EMBL" id="JAHQCW010000001">
    <property type="protein sequence ID" value="MBU9735058.1"/>
    <property type="molecule type" value="Genomic_DNA"/>
</dbReference>
<protein>
    <submittedName>
        <fullName evidence="1">Uncharacterized protein</fullName>
    </submittedName>
</protein>
<comment type="caution">
    <text evidence="1">The sequence shown here is derived from an EMBL/GenBank/DDBJ whole genome shotgun (WGS) entry which is preliminary data.</text>
</comment>
<proteinExistence type="predicted"/>
<evidence type="ECO:0000313" key="2">
    <source>
        <dbReference type="Proteomes" id="UP000712157"/>
    </source>
</evidence>
<sequence>MDYINAHCAICGAGYHVCQSCLETRQFKPWRTVTDTVRHYKIYSILHDYEIRSTDRQAARDALADCDLSDLNTYLPEIQAGIEEILHS</sequence>
<keyword evidence="2" id="KW-1185">Reference proteome</keyword>
<evidence type="ECO:0000313" key="1">
    <source>
        <dbReference type="EMBL" id="MBU9735058.1"/>
    </source>
</evidence>
<dbReference type="Proteomes" id="UP000712157">
    <property type="component" value="Unassembled WGS sequence"/>
</dbReference>
<accession>A0A949K424</accession>
<reference evidence="1" key="1">
    <citation type="submission" date="2021-06" db="EMBL/GenBank/DDBJ databases">
        <title>Description of novel taxa of the family Lachnospiraceae.</title>
        <authorList>
            <person name="Chaplin A.V."/>
            <person name="Sokolova S.R."/>
            <person name="Pikina A.P."/>
            <person name="Korzhanova M."/>
            <person name="Belova V."/>
            <person name="Korostin D."/>
            <person name="Efimov B.A."/>
        </authorList>
    </citation>
    <scope>NUCLEOTIDE SEQUENCE</scope>
    <source>
        <strain evidence="1">ASD5720</strain>
    </source>
</reference>
<organism evidence="1 2">
    <name type="scientific">Diplocloster agilis</name>
    <dbReference type="NCBI Taxonomy" id="2850323"/>
    <lineage>
        <taxon>Bacteria</taxon>
        <taxon>Bacillati</taxon>
        <taxon>Bacillota</taxon>
        <taxon>Clostridia</taxon>
        <taxon>Lachnospirales</taxon>
        <taxon>Lachnospiraceae</taxon>
        <taxon>Diplocloster</taxon>
    </lineage>
</organism>
<dbReference type="RefSeq" id="WP_238720274.1">
    <property type="nucleotide sequence ID" value="NZ_JAHQCW010000001.1"/>
</dbReference>